<organism evidence="2">
    <name type="scientific">marine metagenome</name>
    <dbReference type="NCBI Taxonomy" id="408172"/>
    <lineage>
        <taxon>unclassified sequences</taxon>
        <taxon>metagenomes</taxon>
        <taxon>ecological metagenomes</taxon>
    </lineage>
</organism>
<protein>
    <submittedName>
        <fullName evidence="2">Uncharacterized protein</fullName>
    </submittedName>
</protein>
<feature type="region of interest" description="Disordered" evidence="1">
    <location>
        <begin position="1"/>
        <end position="22"/>
    </location>
</feature>
<evidence type="ECO:0000256" key="1">
    <source>
        <dbReference type="SAM" id="MobiDB-lite"/>
    </source>
</evidence>
<proteinExistence type="predicted"/>
<dbReference type="EMBL" id="UINC01027614">
    <property type="protein sequence ID" value="SVB07152.1"/>
    <property type="molecule type" value="Genomic_DNA"/>
</dbReference>
<evidence type="ECO:0000313" key="2">
    <source>
        <dbReference type="EMBL" id="SVB07152.1"/>
    </source>
</evidence>
<accession>A0A382B1H6</accession>
<sequence>MEGQGETILKRKKGKRTGTPGK</sequence>
<dbReference type="AlphaFoldDB" id="A0A382B1H6"/>
<gene>
    <name evidence="2" type="ORF">METZ01_LOCUS160006</name>
</gene>
<reference evidence="2" key="1">
    <citation type="submission" date="2018-05" db="EMBL/GenBank/DDBJ databases">
        <authorList>
            <person name="Lanie J.A."/>
            <person name="Ng W.-L."/>
            <person name="Kazmierczak K.M."/>
            <person name="Andrzejewski T.M."/>
            <person name="Davidsen T.M."/>
            <person name="Wayne K.J."/>
            <person name="Tettelin H."/>
            <person name="Glass J.I."/>
            <person name="Rusch D."/>
            <person name="Podicherti R."/>
            <person name="Tsui H.-C.T."/>
            <person name="Winkler M.E."/>
        </authorList>
    </citation>
    <scope>NUCLEOTIDE SEQUENCE</scope>
</reference>
<name>A0A382B1H6_9ZZZZ</name>
<feature type="non-terminal residue" evidence="2">
    <location>
        <position position="22"/>
    </location>
</feature>